<comment type="caution">
    <text evidence="2">The sequence shown here is derived from an EMBL/GenBank/DDBJ whole genome shotgun (WGS) entry which is preliminary data.</text>
</comment>
<dbReference type="RefSeq" id="WP_179792796.1">
    <property type="nucleotide sequence ID" value="NZ_BAABHP010000003.1"/>
</dbReference>
<feature type="domain" description="STAS" evidence="1">
    <location>
        <begin position="4"/>
        <end position="95"/>
    </location>
</feature>
<dbReference type="Gene3D" id="3.30.750.24">
    <property type="entry name" value="STAS domain"/>
    <property type="match status" value="1"/>
</dbReference>
<dbReference type="InterPro" id="IPR058548">
    <property type="entry name" value="MlaB-like_STAS"/>
</dbReference>
<keyword evidence="3" id="KW-1185">Reference proteome</keyword>
<proteinExistence type="predicted"/>
<dbReference type="SUPFAM" id="SSF52091">
    <property type="entry name" value="SpoIIaa-like"/>
    <property type="match status" value="1"/>
</dbReference>
<sequence>MDGLTATVATLPSATVVRLAGGLRSRTATVLREAVEGALDGGSTTLVLDLTDVVAEDDLGLWVIPAVAGDAHARGVVFTVVAPKRALRSRLRRLGGRPFDITDVRPAGC</sequence>
<dbReference type="InterPro" id="IPR002645">
    <property type="entry name" value="STAS_dom"/>
</dbReference>
<protein>
    <submittedName>
        <fullName evidence="2">Anti-anti-sigma regulatory factor</fullName>
    </submittedName>
</protein>
<dbReference type="AlphaFoldDB" id="A0A7Y9DSV8"/>
<gene>
    <name evidence="2" type="ORF">BJ983_000988</name>
</gene>
<dbReference type="PROSITE" id="PS50801">
    <property type="entry name" value="STAS"/>
    <property type="match status" value="1"/>
</dbReference>
<dbReference type="Pfam" id="PF13466">
    <property type="entry name" value="STAS_2"/>
    <property type="match status" value="1"/>
</dbReference>
<dbReference type="Proteomes" id="UP000535890">
    <property type="component" value="Unassembled WGS sequence"/>
</dbReference>
<reference evidence="2 3" key="1">
    <citation type="submission" date="2020-07" db="EMBL/GenBank/DDBJ databases">
        <title>Sequencing the genomes of 1000 actinobacteria strains.</title>
        <authorList>
            <person name="Klenk H.-P."/>
        </authorList>
    </citation>
    <scope>NUCLEOTIDE SEQUENCE [LARGE SCALE GENOMIC DNA]</scope>
    <source>
        <strain evidence="2 3">DSM 45772</strain>
    </source>
</reference>
<accession>A0A7Y9DSV8</accession>
<dbReference type="EMBL" id="JACCBN010000001">
    <property type="protein sequence ID" value="NYD34886.1"/>
    <property type="molecule type" value="Genomic_DNA"/>
</dbReference>
<evidence type="ECO:0000259" key="1">
    <source>
        <dbReference type="PROSITE" id="PS50801"/>
    </source>
</evidence>
<evidence type="ECO:0000313" key="3">
    <source>
        <dbReference type="Proteomes" id="UP000535890"/>
    </source>
</evidence>
<dbReference type="InterPro" id="IPR036513">
    <property type="entry name" value="STAS_dom_sf"/>
</dbReference>
<organism evidence="2 3">
    <name type="scientific">Actinomycetospora corticicola</name>
    <dbReference type="NCBI Taxonomy" id="663602"/>
    <lineage>
        <taxon>Bacteria</taxon>
        <taxon>Bacillati</taxon>
        <taxon>Actinomycetota</taxon>
        <taxon>Actinomycetes</taxon>
        <taxon>Pseudonocardiales</taxon>
        <taxon>Pseudonocardiaceae</taxon>
        <taxon>Actinomycetospora</taxon>
    </lineage>
</organism>
<evidence type="ECO:0000313" key="2">
    <source>
        <dbReference type="EMBL" id="NYD34886.1"/>
    </source>
</evidence>
<name>A0A7Y9DSV8_9PSEU</name>
<dbReference type="CDD" id="cd07043">
    <property type="entry name" value="STAS_anti-anti-sigma_factors"/>
    <property type="match status" value="1"/>
</dbReference>